<feature type="domain" description="Spc7 kinetochore protein" evidence="2">
    <location>
        <begin position="172"/>
        <end position="475"/>
    </location>
</feature>
<protein>
    <recommendedName>
        <fullName evidence="2">Spc7 kinetochore protein domain-containing protein</fullName>
    </recommendedName>
</protein>
<name>A0ABQ7I1T3_9MICR</name>
<organism evidence="3 4">
    <name type="scientific">Astathelohania contejeani</name>
    <dbReference type="NCBI Taxonomy" id="164912"/>
    <lineage>
        <taxon>Eukaryota</taxon>
        <taxon>Fungi</taxon>
        <taxon>Fungi incertae sedis</taxon>
        <taxon>Microsporidia</taxon>
        <taxon>Astathelohaniidae</taxon>
        <taxon>Astathelohania</taxon>
    </lineage>
</organism>
<keyword evidence="4" id="KW-1185">Reference proteome</keyword>
<evidence type="ECO:0000259" key="2">
    <source>
        <dbReference type="SMART" id="SM00787"/>
    </source>
</evidence>
<accession>A0ABQ7I1T3</accession>
<reference evidence="3 4" key="1">
    <citation type="submission" date="2019-01" db="EMBL/GenBank/DDBJ databases">
        <title>Genomes sequencing and comparative genomics of infectious freshwater microsporidia, Cucumispora dikerogammari and Thelohania contejeani.</title>
        <authorList>
            <person name="Cormier A."/>
            <person name="Giraud I."/>
            <person name="Wattier R."/>
            <person name="Teixeira M."/>
            <person name="Grandjean F."/>
            <person name="Rigaud T."/>
            <person name="Cordaux R."/>
        </authorList>
    </citation>
    <scope>NUCLEOTIDE SEQUENCE [LARGE SCALE GENOMIC DNA]</scope>
    <source>
        <strain evidence="3">T1</strain>
        <tissue evidence="3">Spores</tissue>
    </source>
</reference>
<proteinExistence type="predicted"/>
<evidence type="ECO:0000256" key="1">
    <source>
        <dbReference type="SAM" id="Coils"/>
    </source>
</evidence>
<dbReference type="EMBL" id="SBIQ01000014">
    <property type="protein sequence ID" value="KAF7684417.1"/>
    <property type="molecule type" value="Genomic_DNA"/>
</dbReference>
<dbReference type="PANTHER" id="PTHR28260:SF1">
    <property type="entry name" value="SPINDLE POLE BODY COMPONENT SPC105"/>
    <property type="match status" value="1"/>
</dbReference>
<dbReference type="SMART" id="SM00787">
    <property type="entry name" value="Spc7"/>
    <property type="match status" value="1"/>
</dbReference>
<dbReference type="PANTHER" id="PTHR28260">
    <property type="entry name" value="SPINDLE POLE BODY COMPONENT SPC105"/>
    <property type="match status" value="1"/>
</dbReference>
<feature type="coiled-coil region" evidence="1">
    <location>
        <begin position="316"/>
        <end position="441"/>
    </location>
</feature>
<dbReference type="InterPro" id="IPR033338">
    <property type="entry name" value="Spc105/Spc7"/>
</dbReference>
<gene>
    <name evidence="3" type="ORF">TCON_0389</name>
</gene>
<evidence type="ECO:0000313" key="4">
    <source>
        <dbReference type="Proteomes" id="UP001516464"/>
    </source>
</evidence>
<dbReference type="Pfam" id="PF08317">
    <property type="entry name" value="Spc7"/>
    <property type="match status" value="1"/>
</dbReference>
<comment type="caution">
    <text evidence="3">The sequence shown here is derived from an EMBL/GenBank/DDBJ whole genome shotgun (WGS) entry which is preliminary data.</text>
</comment>
<sequence length="630" mass="73768">MEEKKIQEPRKSQEPKKRVSFAAETKIKYLYADDTSKSSSPVTILNIPDEGDLSMNMTCDYTPLVVEQMERLEREEEESSNKNVLPVIVYNEQEKEELKAFNEKITSNIFEISVEDIINENILDKDKTTIGLQEDENSKNKILDETKAMDEIKAMDETKVMDNKKEEIINTVDLRKFIPEAKKEKINLPDFLTKHGIRFLDDLVIINSRRETLSKSRNSVNESQIKFYDLVIQERINYFNMFSSDIGKWMEEDGKINKRLEEEFEMRGSLLDTEGVDLNQLLRSLKAMCRTKAKIKWYEIRKNKEIGLKEIIFNNKLKIESEYNTIKKKREELNEIYLKNKAEFEKLSEEVGKMEIEISKSDPSHVKKVDVLNKSIEEQDQVLESIKNELRDLMDTESTKIIEEQSLKKQISVLKEEINFHEKAIKRKNITEAEVEKIKREYKAFCSIFKYELVKLDRTFFEFHFLDYKIGINFEVPEIEKGCNEQENLTGNISLIIKSIDISSTKESDIVFEFGILAIKNAEIIHSPLKQGIRHIIETLGMVNAISKELKLISKKYETTNIIKENKLVIGAEIQKDENSTTIIMIYDIYFNFRYLIGPDKEYDVPVSYGKMIYAINTVSYNEYSNQMYN</sequence>
<evidence type="ECO:0000313" key="3">
    <source>
        <dbReference type="EMBL" id="KAF7684417.1"/>
    </source>
</evidence>
<dbReference type="InterPro" id="IPR013253">
    <property type="entry name" value="Spc7_domain"/>
</dbReference>
<keyword evidence="1" id="KW-0175">Coiled coil</keyword>
<dbReference type="Proteomes" id="UP001516464">
    <property type="component" value="Unassembled WGS sequence"/>
</dbReference>